<accession>A0A6I4VZI8</accession>
<keyword evidence="3" id="KW-1185">Reference proteome</keyword>
<organism evidence="2 3">
    <name type="scientific">Shimazuella alba</name>
    <dbReference type="NCBI Taxonomy" id="2690964"/>
    <lineage>
        <taxon>Bacteria</taxon>
        <taxon>Bacillati</taxon>
        <taxon>Bacillota</taxon>
        <taxon>Bacilli</taxon>
        <taxon>Bacillales</taxon>
        <taxon>Thermoactinomycetaceae</taxon>
        <taxon>Shimazuella</taxon>
    </lineage>
</organism>
<dbReference type="AlphaFoldDB" id="A0A6I4VZI8"/>
<dbReference type="RefSeq" id="WP_160802695.1">
    <property type="nucleotide sequence ID" value="NZ_WUUL01000013.1"/>
</dbReference>
<evidence type="ECO:0000256" key="1">
    <source>
        <dbReference type="SAM" id="SignalP"/>
    </source>
</evidence>
<protein>
    <recommendedName>
        <fullName evidence="4">Secreted protein</fullName>
    </recommendedName>
</protein>
<evidence type="ECO:0000313" key="3">
    <source>
        <dbReference type="Proteomes" id="UP000430692"/>
    </source>
</evidence>
<evidence type="ECO:0008006" key="4">
    <source>
        <dbReference type="Google" id="ProtNLM"/>
    </source>
</evidence>
<name>A0A6I4VZI8_9BACL</name>
<keyword evidence="1" id="KW-0732">Signal</keyword>
<dbReference type="Proteomes" id="UP000430692">
    <property type="component" value="Unassembled WGS sequence"/>
</dbReference>
<sequence>MSFKKITVPFLAFLFALLTPFSLVFADSAGWQLLWSGQVHYNSTLNAYITPVDSAHASEYIRVCNPTGSTQNFYIKDYDPDSSDEYLTSGYESLSPYSCDSYWIRFLEDGTNGQAEIYLQTTNKSSGYNDQYKIYD</sequence>
<feature type="chain" id="PRO_5026275725" description="Secreted protein" evidence="1">
    <location>
        <begin position="27"/>
        <end position="136"/>
    </location>
</feature>
<evidence type="ECO:0000313" key="2">
    <source>
        <dbReference type="EMBL" id="MXQ55345.1"/>
    </source>
</evidence>
<comment type="caution">
    <text evidence="2">The sequence shown here is derived from an EMBL/GenBank/DDBJ whole genome shotgun (WGS) entry which is preliminary data.</text>
</comment>
<proteinExistence type="predicted"/>
<feature type="signal peptide" evidence="1">
    <location>
        <begin position="1"/>
        <end position="26"/>
    </location>
</feature>
<gene>
    <name evidence="2" type="ORF">GSM42_16815</name>
</gene>
<dbReference type="EMBL" id="WUUL01000013">
    <property type="protein sequence ID" value="MXQ55345.1"/>
    <property type="molecule type" value="Genomic_DNA"/>
</dbReference>
<reference evidence="2 3" key="1">
    <citation type="submission" date="2019-12" db="EMBL/GenBank/DDBJ databases">
        <title>Whole-genome analyses of novel actinobacteria.</title>
        <authorList>
            <person name="Sahin N."/>
            <person name="Saygin H."/>
        </authorList>
    </citation>
    <scope>NUCLEOTIDE SEQUENCE [LARGE SCALE GENOMIC DNA]</scope>
    <source>
        <strain evidence="2 3">KC615</strain>
    </source>
</reference>